<dbReference type="RefSeq" id="WP_046557714.1">
    <property type="nucleotide sequence ID" value="NZ_LAHO01000010.1"/>
</dbReference>
<dbReference type="OrthoDB" id="6370491at2"/>
<keyword evidence="3" id="KW-1185">Reference proteome</keyword>
<comment type="caution">
    <text evidence="2">The sequence shown here is derived from an EMBL/GenBank/DDBJ whole genome shotgun (WGS) entry which is preliminary data.</text>
</comment>
<accession>A0A0M2V488</accession>
<sequence length="96" mass="10430">MEIILILILDVVITGLFLWLAGKVTTVQVGYKEGVVCVGASSLLALIPGFGWILSIIALFYLLKQYTGAAVWPDLILLVLVTKFLSFIAFITLVGM</sequence>
<evidence type="ECO:0000313" key="2">
    <source>
        <dbReference type="EMBL" id="KKO45219.1"/>
    </source>
</evidence>
<feature type="transmembrane region" description="Helical" evidence="1">
    <location>
        <begin position="42"/>
        <end position="63"/>
    </location>
</feature>
<reference evidence="2 3" key="1">
    <citation type="submission" date="2015-03" db="EMBL/GenBank/DDBJ databases">
        <title>Draft genome sequences of two protease-producing strains of Arsukibacterium isolated from two cold and alkaline environments.</title>
        <authorList>
            <person name="Lylloff J.E."/>
            <person name="Skov L.B."/>
            <person name="Jepsen M."/>
            <person name="Hallin P.F."/>
            <person name="Sorensen S.J."/>
            <person name="Stougaard P."/>
            <person name="Glaring M.A."/>
        </authorList>
    </citation>
    <scope>NUCLEOTIDE SEQUENCE [LARGE SCALE GENOMIC DNA]</scope>
    <source>
        <strain evidence="2 3">GCM72</strain>
    </source>
</reference>
<evidence type="ECO:0000256" key="1">
    <source>
        <dbReference type="SAM" id="Phobius"/>
    </source>
</evidence>
<keyword evidence="1" id="KW-1133">Transmembrane helix</keyword>
<feature type="transmembrane region" description="Helical" evidence="1">
    <location>
        <begin position="75"/>
        <end position="95"/>
    </location>
</feature>
<dbReference type="Proteomes" id="UP000034228">
    <property type="component" value="Unassembled WGS sequence"/>
</dbReference>
<proteinExistence type="predicted"/>
<keyword evidence="1" id="KW-0472">Membrane</keyword>
<evidence type="ECO:0000313" key="3">
    <source>
        <dbReference type="Proteomes" id="UP000034228"/>
    </source>
</evidence>
<keyword evidence="1" id="KW-0812">Transmembrane</keyword>
<feature type="transmembrane region" description="Helical" evidence="1">
    <location>
        <begin position="5"/>
        <end position="22"/>
    </location>
</feature>
<gene>
    <name evidence="2" type="ORF">WG68_10810</name>
</gene>
<dbReference type="EMBL" id="LAHO01000010">
    <property type="protein sequence ID" value="KKO45219.1"/>
    <property type="molecule type" value="Genomic_DNA"/>
</dbReference>
<organism evidence="2 3">
    <name type="scientific">Arsukibacterium ikkense</name>
    <dbReference type="NCBI Taxonomy" id="336831"/>
    <lineage>
        <taxon>Bacteria</taxon>
        <taxon>Pseudomonadati</taxon>
        <taxon>Pseudomonadota</taxon>
        <taxon>Gammaproteobacteria</taxon>
        <taxon>Chromatiales</taxon>
        <taxon>Chromatiaceae</taxon>
        <taxon>Arsukibacterium</taxon>
    </lineage>
</organism>
<name>A0A0M2V488_9GAMM</name>
<dbReference type="AlphaFoldDB" id="A0A0M2V488"/>
<protein>
    <submittedName>
        <fullName evidence="2">Uncharacterized protein</fullName>
    </submittedName>
</protein>